<keyword evidence="5 10" id="KW-0552">Olfaction</keyword>
<dbReference type="PANTHER" id="PTHR21137">
    <property type="entry name" value="ODORANT RECEPTOR"/>
    <property type="match status" value="1"/>
</dbReference>
<gene>
    <name evidence="11" type="ORF">QLX08_011642</name>
</gene>
<evidence type="ECO:0000256" key="1">
    <source>
        <dbReference type="ARBA" id="ARBA00004651"/>
    </source>
</evidence>
<sequence>MAMAQSNYFSIKLTRFLMKIIGFWTVYTRKEKLMLRVNYFYMLFILSISITNQSIDLYYCRHDLYEATYTATTAIPLLIATVKAITFTVRKPEITWLLERSQKYFWYKKYNASEKKIMDKLNKKSMLYMGSYTFFIYGTAVVYTVYPLFANIGRTGEDRILPFHFRLFKVPATRTPYYEIIFGVEVMSALHSGICFCCFDNLLCVLTLHVGGQFKILQNRLETIFGNFSERKSFETYEEFKECIIYHHLLITYVEKLECVFSFPLMFQLLMSSIVLCLSGFQLTMASEELVKKYLFLSYAISGIVQVYMITRICDDIMEESSSIGNAIYNCSWERTSYIMFNKFRKDMITVMIRTKYPCYLTAAKFFPISLKSFTNVMSTTASYFTLLQTMDG</sequence>
<evidence type="ECO:0000256" key="6">
    <source>
        <dbReference type="ARBA" id="ARBA00022989"/>
    </source>
</evidence>
<organism evidence="11 12">
    <name type="scientific">Tetragonisca angustula</name>
    <dbReference type="NCBI Taxonomy" id="166442"/>
    <lineage>
        <taxon>Eukaryota</taxon>
        <taxon>Metazoa</taxon>
        <taxon>Ecdysozoa</taxon>
        <taxon>Arthropoda</taxon>
        <taxon>Hexapoda</taxon>
        <taxon>Insecta</taxon>
        <taxon>Pterygota</taxon>
        <taxon>Neoptera</taxon>
        <taxon>Endopterygota</taxon>
        <taxon>Hymenoptera</taxon>
        <taxon>Apocrita</taxon>
        <taxon>Aculeata</taxon>
        <taxon>Apoidea</taxon>
        <taxon>Anthophila</taxon>
        <taxon>Apidae</taxon>
        <taxon>Tetragonisca</taxon>
    </lineage>
</organism>
<evidence type="ECO:0000256" key="9">
    <source>
        <dbReference type="ARBA" id="ARBA00023224"/>
    </source>
</evidence>
<feature type="transmembrane region" description="Helical" evidence="10">
    <location>
        <begin position="39"/>
        <end position="55"/>
    </location>
</feature>
<feature type="transmembrane region" description="Helical" evidence="10">
    <location>
        <begin position="126"/>
        <end position="146"/>
    </location>
</feature>
<evidence type="ECO:0000256" key="5">
    <source>
        <dbReference type="ARBA" id="ARBA00022725"/>
    </source>
</evidence>
<feature type="transmembrane region" description="Helical" evidence="10">
    <location>
        <begin position="67"/>
        <end position="89"/>
    </location>
</feature>
<comment type="caution">
    <text evidence="11">The sequence shown here is derived from an EMBL/GenBank/DDBJ whole genome shotgun (WGS) entry which is preliminary data.</text>
</comment>
<evidence type="ECO:0000313" key="11">
    <source>
        <dbReference type="EMBL" id="KAK9293407.1"/>
    </source>
</evidence>
<dbReference type="GO" id="GO:0005886">
    <property type="term" value="C:plasma membrane"/>
    <property type="evidence" value="ECO:0007669"/>
    <property type="project" value="UniProtKB-SubCell"/>
</dbReference>
<dbReference type="GO" id="GO:0004984">
    <property type="term" value="F:olfactory receptor activity"/>
    <property type="evidence" value="ECO:0007669"/>
    <property type="project" value="InterPro"/>
</dbReference>
<dbReference type="AlphaFoldDB" id="A0AAW0Z7Q8"/>
<keyword evidence="4 10" id="KW-0812">Transmembrane</keyword>
<dbReference type="Pfam" id="PF02949">
    <property type="entry name" value="7tm_6"/>
    <property type="match status" value="1"/>
</dbReference>
<comment type="caution">
    <text evidence="10">Lacks conserved residue(s) required for the propagation of feature annotation.</text>
</comment>
<keyword evidence="9 10" id="KW-0807">Transducer</keyword>
<evidence type="ECO:0000256" key="7">
    <source>
        <dbReference type="ARBA" id="ARBA00023136"/>
    </source>
</evidence>
<dbReference type="EMBL" id="JAWNGG020000488">
    <property type="protein sequence ID" value="KAK9293407.1"/>
    <property type="molecule type" value="Genomic_DNA"/>
</dbReference>
<dbReference type="PANTHER" id="PTHR21137:SF35">
    <property type="entry name" value="ODORANT RECEPTOR 19A-RELATED"/>
    <property type="match status" value="1"/>
</dbReference>
<reference evidence="11 12" key="1">
    <citation type="submission" date="2024-05" db="EMBL/GenBank/DDBJ databases">
        <title>The nuclear and mitochondrial genome assemblies of Tetragonisca angustula (Apidae: Meliponini), a tiny yet remarkable pollinator in the Neotropics.</title>
        <authorList>
            <person name="Ferrari R."/>
            <person name="Ricardo P.C."/>
            <person name="Dias F.C."/>
            <person name="Araujo N.S."/>
            <person name="Soares D.O."/>
            <person name="Zhou Q.-S."/>
            <person name="Zhu C.-D."/>
            <person name="Coutinho L."/>
            <person name="Airas M.C."/>
            <person name="Batista T.M."/>
        </authorList>
    </citation>
    <scope>NUCLEOTIDE SEQUENCE [LARGE SCALE GENOMIC DNA]</scope>
    <source>
        <strain evidence="11">ASF017062</strain>
        <tissue evidence="11">Abdomen</tissue>
    </source>
</reference>
<comment type="subcellular location">
    <subcellularLocation>
        <location evidence="1 10">Cell membrane</location>
        <topology evidence="1 10">Multi-pass membrane protein</topology>
    </subcellularLocation>
</comment>
<evidence type="ECO:0000256" key="8">
    <source>
        <dbReference type="ARBA" id="ARBA00023170"/>
    </source>
</evidence>
<evidence type="ECO:0000256" key="10">
    <source>
        <dbReference type="RuleBase" id="RU351113"/>
    </source>
</evidence>
<evidence type="ECO:0000256" key="2">
    <source>
        <dbReference type="ARBA" id="ARBA00022475"/>
    </source>
</evidence>
<keyword evidence="8 10" id="KW-0675">Receptor</keyword>
<keyword evidence="6 10" id="KW-1133">Transmembrane helix</keyword>
<dbReference type="InterPro" id="IPR004117">
    <property type="entry name" value="7tm6_olfct_rcpt"/>
</dbReference>
<evidence type="ECO:0000256" key="4">
    <source>
        <dbReference type="ARBA" id="ARBA00022692"/>
    </source>
</evidence>
<dbReference type="GO" id="GO:0007165">
    <property type="term" value="P:signal transduction"/>
    <property type="evidence" value="ECO:0007669"/>
    <property type="project" value="UniProtKB-KW"/>
</dbReference>
<proteinExistence type="inferred from homology"/>
<dbReference type="Proteomes" id="UP001432146">
    <property type="component" value="Unassembled WGS sequence"/>
</dbReference>
<comment type="similarity">
    <text evidence="10">Belongs to the insect chemoreceptor superfamily. Heteromeric odorant receptor channel (TC 1.A.69) family.</text>
</comment>
<keyword evidence="3 10" id="KW-0716">Sensory transduction</keyword>
<keyword evidence="7 10" id="KW-0472">Membrane</keyword>
<accession>A0AAW0Z7Q8</accession>
<keyword evidence="12" id="KW-1185">Reference proteome</keyword>
<dbReference type="GO" id="GO:0005549">
    <property type="term" value="F:odorant binding"/>
    <property type="evidence" value="ECO:0007669"/>
    <property type="project" value="InterPro"/>
</dbReference>
<evidence type="ECO:0000313" key="12">
    <source>
        <dbReference type="Proteomes" id="UP001432146"/>
    </source>
</evidence>
<protein>
    <recommendedName>
        <fullName evidence="10">Odorant receptor</fullName>
    </recommendedName>
</protein>
<name>A0AAW0Z7Q8_9HYME</name>
<evidence type="ECO:0000256" key="3">
    <source>
        <dbReference type="ARBA" id="ARBA00022606"/>
    </source>
</evidence>
<keyword evidence="2" id="KW-1003">Cell membrane</keyword>